<evidence type="ECO:0000313" key="9">
    <source>
        <dbReference type="EMBL" id="NMM44537.1"/>
    </source>
</evidence>
<dbReference type="InterPro" id="IPR003494">
    <property type="entry name" value="SHS2_FtsA"/>
</dbReference>
<dbReference type="InterPro" id="IPR050696">
    <property type="entry name" value="FtsA/MreB"/>
</dbReference>
<keyword evidence="4 6" id="KW-0472">Membrane</keyword>
<dbReference type="PIRSF" id="PIRSF003101">
    <property type="entry name" value="FtsA"/>
    <property type="match status" value="1"/>
</dbReference>
<keyword evidence="5 6" id="KW-0131">Cell cycle</keyword>
<feature type="domain" description="SHS2" evidence="8">
    <location>
        <begin position="6"/>
        <end position="192"/>
    </location>
</feature>
<evidence type="ECO:0000259" key="8">
    <source>
        <dbReference type="SMART" id="SM00842"/>
    </source>
</evidence>
<dbReference type="Proteomes" id="UP000539372">
    <property type="component" value="Unassembled WGS sequence"/>
</dbReference>
<dbReference type="CDD" id="cd24048">
    <property type="entry name" value="ASKHA_NBD_FtsA"/>
    <property type="match status" value="1"/>
</dbReference>
<comment type="similarity">
    <text evidence="1">Belongs to the heat shock protein 70 family.</text>
</comment>
<comment type="caution">
    <text evidence="9">The sequence shown here is derived from an EMBL/GenBank/DDBJ whole genome shotgun (WGS) entry which is preliminary data.</text>
</comment>
<evidence type="ECO:0000256" key="6">
    <source>
        <dbReference type="HAMAP-Rule" id="MF_02033"/>
    </source>
</evidence>
<evidence type="ECO:0000256" key="5">
    <source>
        <dbReference type="ARBA" id="ARBA00023306"/>
    </source>
</evidence>
<comment type="function">
    <text evidence="6 7">Cell division protein that is involved in the assembly of the Z ring. May serve as a membrane anchor for the Z ring.</text>
</comment>
<evidence type="ECO:0000256" key="7">
    <source>
        <dbReference type="PIRNR" id="PIRNR003101"/>
    </source>
</evidence>
<dbReference type="NCBIfam" id="TIGR01174">
    <property type="entry name" value="ftsA"/>
    <property type="match status" value="1"/>
</dbReference>
<keyword evidence="3 6" id="KW-0132">Cell division</keyword>
<protein>
    <recommendedName>
        <fullName evidence="6 7">Cell division protein FtsA</fullName>
    </recommendedName>
</protein>
<keyword evidence="10" id="KW-1185">Reference proteome</keyword>
<dbReference type="InterPro" id="IPR020823">
    <property type="entry name" value="Cell_div_FtsA"/>
</dbReference>
<evidence type="ECO:0000256" key="1">
    <source>
        <dbReference type="ARBA" id="ARBA00007381"/>
    </source>
</evidence>
<dbReference type="PANTHER" id="PTHR32432:SF4">
    <property type="entry name" value="CELL DIVISION PROTEIN FTSA"/>
    <property type="match status" value="1"/>
</dbReference>
<dbReference type="HAMAP" id="MF_02033">
    <property type="entry name" value="FtsA"/>
    <property type="match status" value="1"/>
</dbReference>
<proteinExistence type="inferred from homology"/>
<dbReference type="RefSeq" id="WP_169624814.1">
    <property type="nucleotide sequence ID" value="NZ_JABBNT010000002.1"/>
</dbReference>
<dbReference type="EMBL" id="JABBNT010000002">
    <property type="protein sequence ID" value="NMM44537.1"/>
    <property type="molecule type" value="Genomic_DNA"/>
</dbReference>
<dbReference type="AlphaFoldDB" id="A0A7Y0DZM2"/>
<dbReference type="GO" id="GO:0043093">
    <property type="term" value="P:FtsZ-dependent cytokinesis"/>
    <property type="evidence" value="ECO:0007669"/>
    <property type="project" value="UniProtKB-UniRule"/>
</dbReference>
<sequence>MATRKLTALDVGSTKICCFIAEVSEAGRIRVTGMSHQQSAGLKGGVVVDMESAYRAILSAVHSAEQMAGTTIEDVVVSVNGGRPLSTTVTREMVIGGGAIRDGDLSRLIQDARGAAELDDRMLLHAIPIGYSVDGGPLLREPRSMHAQTLGMRMHLVTANEGAVQNLVNCVARCHLQVSDFALAPYAAGLSALVEDEKDLGATVIDMGGGTTSFCVFYEGAAVYGDCLPVGGQHVTADIARGLSITLHQAERLKTLYGSCLPAPSDDRELIDAPRIGEEDDASPNRVPKSFLVSIIMPRLEETFELVKKRLDASGAAGMAGQRVVLTGGASQLPGVRELANRILGKQVRHGRPLKISGLAEATGGPAFATAAGLLHFAVDDCGEARVTATQNHANRSGLFSKVGEWFRGF</sequence>
<dbReference type="Pfam" id="PF14450">
    <property type="entry name" value="FtsA"/>
    <property type="match status" value="1"/>
</dbReference>
<dbReference type="GO" id="GO:0009898">
    <property type="term" value="C:cytoplasmic side of plasma membrane"/>
    <property type="evidence" value="ECO:0007669"/>
    <property type="project" value="UniProtKB-UniRule"/>
</dbReference>
<comment type="similarity">
    <text evidence="6 7">Belongs to the FtsA/MreB family.</text>
</comment>
<name>A0A7Y0DZM2_9PROT</name>
<dbReference type="InterPro" id="IPR018181">
    <property type="entry name" value="Heat_shock_70_CS"/>
</dbReference>
<dbReference type="SUPFAM" id="SSF53067">
    <property type="entry name" value="Actin-like ATPase domain"/>
    <property type="match status" value="2"/>
</dbReference>
<evidence type="ECO:0000256" key="4">
    <source>
        <dbReference type="ARBA" id="ARBA00023136"/>
    </source>
</evidence>
<dbReference type="InterPro" id="IPR043129">
    <property type="entry name" value="ATPase_NBD"/>
</dbReference>
<dbReference type="Gene3D" id="3.30.420.40">
    <property type="match status" value="2"/>
</dbReference>
<dbReference type="Pfam" id="PF02491">
    <property type="entry name" value="SHS2_FTSA"/>
    <property type="match status" value="1"/>
</dbReference>
<comment type="subunit">
    <text evidence="6">Self-interacts. Interacts with FtsZ.</text>
</comment>
<evidence type="ECO:0000256" key="3">
    <source>
        <dbReference type="ARBA" id="ARBA00022618"/>
    </source>
</evidence>
<dbReference type="GO" id="GO:0032153">
    <property type="term" value="C:cell division site"/>
    <property type="evidence" value="ECO:0007669"/>
    <property type="project" value="UniProtKB-UniRule"/>
</dbReference>
<gene>
    <name evidence="6 9" type="primary">ftsA</name>
    <name evidence="9" type="ORF">HH303_08600</name>
</gene>
<comment type="subcellular location">
    <subcellularLocation>
        <location evidence="6">Cell membrane</location>
        <topology evidence="6">Peripheral membrane protein</topology>
        <orientation evidence="6">Cytoplasmic side</orientation>
    </subcellularLocation>
    <text evidence="6">Localizes to the Z ring in an FtsZ-dependent manner. Targeted to the membrane through a conserved C-terminal amphipathic helix.</text>
</comment>
<reference evidence="9 10" key="1">
    <citation type="submission" date="2020-04" db="EMBL/GenBank/DDBJ databases">
        <title>Rhodospirillaceae bacterium KN72 isolated from deep sea.</title>
        <authorList>
            <person name="Zhang D.-C."/>
        </authorList>
    </citation>
    <scope>NUCLEOTIDE SEQUENCE [LARGE SCALE GENOMIC DNA]</scope>
    <source>
        <strain evidence="9 10">KN72</strain>
    </source>
</reference>
<organism evidence="9 10">
    <name type="scientific">Pacificispira spongiicola</name>
    <dbReference type="NCBI Taxonomy" id="2729598"/>
    <lineage>
        <taxon>Bacteria</taxon>
        <taxon>Pseudomonadati</taxon>
        <taxon>Pseudomonadota</taxon>
        <taxon>Alphaproteobacteria</taxon>
        <taxon>Rhodospirillales</taxon>
        <taxon>Rhodospirillaceae</taxon>
        <taxon>Pacificispira</taxon>
    </lineage>
</organism>
<dbReference type="SMART" id="SM00842">
    <property type="entry name" value="FtsA"/>
    <property type="match status" value="1"/>
</dbReference>
<dbReference type="PROSITE" id="PS01036">
    <property type="entry name" value="HSP70_3"/>
    <property type="match status" value="1"/>
</dbReference>
<evidence type="ECO:0000256" key="2">
    <source>
        <dbReference type="ARBA" id="ARBA00022475"/>
    </source>
</evidence>
<accession>A0A7Y0DZM2</accession>
<dbReference type="PANTHER" id="PTHR32432">
    <property type="entry name" value="CELL DIVISION PROTEIN FTSA-RELATED"/>
    <property type="match status" value="1"/>
</dbReference>
<keyword evidence="2 6" id="KW-1003">Cell membrane</keyword>
<evidence type="ECO:0000313" key="10">
    <source>
        <dbReference type="Proteomes" id="UP000539372"/>
    </source>
</evidence>